<gene>
    <name evidence="3" type="ORF">VTL71DRAFT_12278</name>
</gene>
<evidence type="ECO:0000259" key="2">
    <source>
        <dbReference type="Pfam" id="PF01757"/>
    </source>
</evidence>
<feature type="transmembrane region" description="Helical" evidence="1">
    <location>
        <begin position="450"/>
        <end position="470"/>
    </location>
</feature>
<proteinExistence type="predicted"/>
<keyword evidence="1" id="KW-1133">Transmembrane helix</keyword>
<dbReference type="InterPro" id="IPR050879">
    <property type="entry name" value="Acyltransferase_3"/>
</dbReference>
<keyword evidence="4" id="KW-1185">Reference proteome</keyword>
<dbReference type="PANTHER" id="PTHR23028">
    <property type="entry name" value="ACETYLTRANSFERASE"/>
    <property type="match status" value="1"/>
</dbReference>
<protein>
    <recommendedName>
        <fullName evidence="2">Acyltransferase 3 domain-containing protein</fullName>
    </recommendedName>
</protein>
<evidence type="ECO:0000313" key="4">
    <source>
        <dbReference type="Proteomes" id="UP001595075"/>
    </source>
</evidence>
<sequence length="559" mass="64772">MIAGSQLAFKLSGWPILLLADPSSQFLEFSDFHLNRDCPAVRITSSTTHLMSIYNPDSPTSWHKVNMSQETETDNVLEKGYWQSVQAESKVPLHTRVLHKLMDFARPMILTKAPANKKPLSRTGYLDGLRGFAAFLVYWQHHNSWVRETSGDDEIFENAFGYTGKHYLATFPFLRVFWTGGHFAVPVFFVISGYVLSAKPLSLIQSGEGAKFLDNLSSALFRRWMRLWLPVAATTYIYMTMAHYPGFYTDDYFHKATYREEIWEWYSNIKNFSFIFDTSGNPFFPYNGHIWTIPQEFKGSIAVYIALVSFCRFPRNSRLFAELVLMWYFIWVTDGCFFAMFIAGMFLCDLDLLAINNDLPRFLKRLEPYKAIIFYHLLIIGLYLSGVPARNMDMNNVWKARGWYYLAYLKPQATFDYKWFYLFWAATFTTASIPRIGWLRRFFEGRFCQYLGKVSFGLYLVHGPVIFILADRLYSAVGFVRIRHLKNMPQWPNAFPLSMAGPLGLEFAFLAPHIILLPVTFWLAEIVTRFIDDPSVKFAQNLYRRLAKGPAAPGPTLKM</sequence>
<keyword evidence="1" id="KW-0472">Membrane</keyword>
<dbReference type="PANTHER" id="PTHR23028:SF125">
    <property type="entry name" value="ACYLTRANSFERASE"/>
    <property type="match status" value="1"/>
</dbReference>
<dbReference type="Pfam" id="PF01757">
    <property type="entry name" value="Acyl_transf_3"/>
    <property type="match status" value="1"/>
</dbReference>
<comment type="caution">
    <text evidence="3">The sequence shown here is derived from an EMBL/GenBank/DDBJ whole genome shotgun (WGS) entry which is preliminary data.</text>
</comment>
<keyword evidence="1" id="KW-0812">Transmembrane</keyword>
<reference evidence="3 4" key="1">
    <citation type="journal article" date="2024" name="Commun. Biol.">
        <title>Comparative genomic analysis of thermophilic fungi reveals convergent evolutionary adaptations and gene losses.</title>
        <authorList>
            <person name="Steindorff A.S."/>
            <person name="Aguilar-Pontes M.V."/>
            <person name="Robinson A.J."/>
            <person name="Andreopoulos B."/>
            <person name="LaButti K."/>
            <person name="Kuo A."/>
            <person name="Mondo S."/>
            <person name="Riley R."/>
            <person name="Otillar R."/>
            <person name="Haridas S."/>
            <person name="Lipzen A."/>
            <person name="Grimwood J."/>
            <person name="Schmutz J."/>
            <person name="Clum A."/>
            <person name="Reid I.D."/>
            <person name="Moisan M.C."/>
            <person name="Butler G."/>
            <person name="Nguyen T.T.M."/>
            <person name="Dewar K."/>
            <person name="Conant G."/>
            <person name="Drula E."/>
            <person name="Henrissat B."/>
            <person name="Hansel C."/>
            <person name="Singer S."/>
            <person name="Hutchinson M.I."/>
            <person name="de Vries R.P."/>
            <person name="Natvig D.O."/>
            <person name="Powell A.J."/>
            <person name="Tsang A."/>
            <person name="Grigoriev I.V."/>
        </authorList>
    </citation>
    <scope>NUCLEOTIDE SEQUENCE [LARGE SCALE GENOMIC DNA]</scope>
    <source>
        <strain evidence="3 4">CBS 494.80</strain>
    </source>
</reference>
<feature type="transmembrane region" description="Helical" evidence="1">
    <location>
        <begin position="419"/>
        <end position="438"/>
    </location>
</feature>
<feature type="transmembrane region" description="Helical" evidence="1">
    <location>
        <begin position="507"/>
        <end position="527"/>
    </location>
</feature>
<name>A0ABR4CM56_9HELO</name>
<accession>A0ABR4CM56</accession>
<organism evidence="3 4">
    <name type="scientific">Oculimacula yallundae</name>
    <dbReference type="NCBI Taxonomy" id="86028"/>
    <lineage>
        <taxon>Eukaryota</taxon>
        <taxon>Fungi</taxon>
        <taxon>Dikarya</taxon>
        <taxon>Ascomycota</taxon>
        <taxon>Pezizomycotina</taxon>
        <taxon>Leotiomycetes</taxon>
        <taxon>Helotiales</taxon>
        <taxon>Ploettnerulaceae</taxon>
        <taxon>Oculimacula</taxon>
    </lineage>
</organism>
<dbReference type="InterPro" id="IPR002656">
    <property type="entry name" value="Acyl_transf_3_dom"/>
</dbReference>
<feature type="transmembrane region" description="Helical" evidence="1">
    <location>
        <begin position="176"/>
        <end position="196"/>
    </location>
</feature>
<feature type="domain" description="Acyltransferase 3" evidence="2">
    <location>
        <begin position="125"/>
        <end position="503"/>
    </location>
</feature>
<dbReference type="Proteomes" id="UP001595075">
    <property type="component" value="Unassembled WGS sequence"/>
</dbReference>
<evidence type="ECO:0000256" key="1">
    <source>
        <dbReference type="SAM" id="Phobius"/>
    </source>
</evidence>
<feature type="transmembrane region" description="Helical" evidence="1">
    <location>
        <begin position="369"/>
        <end position="389"/>
    </location>
</feature>
<feature type="transmembrane region" description="Helical" evidence="1">
    <location>
        <begin position="325"/>
        <end position="348"/>
    </location>
</feature>
<dbReference type="EMBL" id="JAZHXI010000005">
    <property type="protein sequence ID" value="KAL2071043.1"/>
    <property type="molecule type" value="Genomic_DNA"/>
</dbReference>
<evidence type="ECO:0000313" key="3">
    <source>
        <dbReference type="EMBL" id="KAL2071043.1"/>
    </source>
</evidence>
<feature type="transmembrane region" description="Helical" evidence="1">
    <location>
        <begin position="227"/>
        <end position="244"/>
    </location>
</feature>